<evidence type="ECO:0000259" key="8">
    <source>
        <dbReference type="Pfam" id="PF06808"/>
    </source>
</evidence>
<dbReference type="Pfam" id="PF06808">
    <property type="entry name" value="DctM"/>
    <property type="match status" value="1"/>
</dbReference>
<evidence type="ECO:0000256" key="2">
    <source>
        <dbReference type="ARBA" id="ARBA00022475"/>
    </source>
</evidence>
<feature type="transmembrane region" description="Helical" evidence="7">
    <location>
        <begin position="7"/>
        <end position="34"/>
    </location>
</feature>
<keyword evidence="4 7" id="KW-0812">Transmembrane</keyword>
<feature type="transmembrane region" description="Helical" evidence="7">
    <location>
        <begin position="171"/>
        <end position="193"/>
    </location>
</feature>
<evidence type="ECO:0000256" key="6">
    <source>
        <dbReference type="ARBA" id="ARBA00023136"/>
    </source>
</evidence>
<evidence type="ECO:0000313" key="10">
    <source>
        <dbReference type="Proteomes" id="UP000203589"/>
    </source>
</evidence>
<keyword evidence="5 7" id="KW-1133">Transmembrane helix</keyword>
<dbReference type="AlphaFoldDB" id="A0A222EBP8"/>
<dbReference type="KEGG" id="aht:ANTHELSMS3_04726"/>
<feature type="transmembrane region" description="Helical" evidence="7">
    <location>
        <begin position="272"/>
        <end position="294"/>
    </location>
</feature>
<feature type="transmembrane region" description="Helical" evidence="7">
    <location>
        <begin position="217"/>
        <end position="236"/>
    </location>
</feature>
<comment type="function">
    <text evidence="7">Part of the tripartite ATP-independent periplasmic (TRAP) transport system.</text>
</comment>
<feature type="transmembrane region" description="Helical" evidence="7">
    <location>
        <begin position="90"/>
        <end position="114"/>
    </location>
</feature>
<organism evidence="9 10">
    <name type="scientific">Antarctobacter heliothermus</name>
    <dbReference type="NCBI Taxonomy" id="74033"/>
    <lineage>
        <taxon>Bacteria</taxon>
        <taxon>Pseudomonadati</taxon>
        <taxon>Pseudomonadota</taxon>
        <taxon>Alphaproteobacteria</taxon>
        <taxon>Rhodobacterales</taxon>
        <taxon>Roseobacteraceae</taxon>
        <taxon>Antarctobacter</taxon>
    </lineage>
</organism>
<sequence length="427" mass="44971">MGLTILLGAFFVGVVIGMPVAFAMGIAAACAFWYEGFPMLITFQRATAGVSVFSLLAIPFFIFAGEIMLHGGIAKRLVKMASALVGHLKGGLAMVNIFSSMLFGGISGSAVADISALGSLLVPVMKERGYRPDFAVNVTVTSSIAGIVIPPSHNMIIFAVAAGGGISVSKLFLAGVLPGVLMCVSLAVAAYILSVKHNYPSEPFPGWKVVGETARDAIPGFFTAVIIVGGTLSGVFTVTESGAFGAIYALLLTTFYYRSLTWEGFRTSVVGAVRTTAMVMVLIAFASSFAYLLALYQVPAKLSDLLVTISDNPIIILLMINVILLILGMIMDMAALILICTPIFLPIAKGLGMDPTQFGIMLLINLGIGLCTPPVGTCLFVGCAVGKIKIEQALKTIWPFYLAIFVALMLVTYVPAVSLWLPSVLLD</sequence>
<dbReference type="OrthoDB" id="9790209at2"/>
<evidence type="ECO:0000256" key="3">
    <source>
        <dbReference type="ARBA" id="ARBA00022519"/>
    </source>
</evidence>
<keyword evidence="2" id="KW-1003">Cell membrane</keyword>
<keyword evidence="6 7" id="KW-0472">Membrane</keyword>
<keyword evidence="10" id="KW-1185">Reference proteome</keyword>
<comment type="subunit">
    <text evidence="7">The complex comprises the extracytoplasmic solute receptor protein and the two transmembrane proteins.</text>
</comment>
<name>A0A222EBP8_9RHOB</name>
<dbReference type="GO" id="GO:0005886">
    <property type="term" value="C:plasma membrane"/>
    <property type="evidence" value="ECO:0007669"/>
    <property type="project" value="UniProtKB-SubCell"/>
</dbReference>
<feature type="transmembrane region" description="Helical" evidence="7">
    <location>
        <begin position="360"/>
        <end position="386"/>
    </location>
</feature>
<protein>
    <recommendedName>
        <fullName evidence="7">TRAP transporter large permease protein</fullName>
    </recommendedName>
</protein>
<feature type="transmembrane region" description="Helical" evidence="7">
    <location>
        <begin position="398"/>
        <end position="421"/>
    </location>
</feature>
<feature type="transmembrane region" description="Helical" evidence="7">
    <location>
        <begin position="315"/>
        <end position="348"/>
    </location>
</feature>
<dbReference type="Proteomes" id="UP000203589">
    <property type="component" value="Plasmid pSMS3-2"/>
</dbReference>
<comment type="similarity">
    <text evidence="7">Belongs to the TRAP transporter large permease family.</text>
</comment>
<gene>
    <name evidence="9" type="ORF">ANTHELSMS3_04726</name>
</gene>
<feature type="transmembrane region" description="Helical" evidence="7">
    <location>
        <begin position="46"/>
        <end position="69"/>
    </location>
</feature>
<dbReference type="PANTHER" id="PTHR33362:SF2">
    <property type="entry name" value="TRAP TRANSPORTER LARGE PERMEASE PROTEIN"/>
    <property type="match status" value="1"/>
</dbReference>
<dbReference type="PIRSF" id="PIRSF006066">
    <property type="entry name" value="HI0050"/>
    <property type="match status" value="1"/>
</dbReference>
<dbReference type="InterPro" id="IPR010656">
    <property type="entry name" value="DctM"/>
</dbReference>
<keyword evidence="7" id="KW-0813">Transport</keyword>
<evidence type="ECO:0000256" key="1">
    <source>
        <dbReference type="ARBA" id="ARBA00004429"/>
    </source>
</evidence>
<reference evidence="9 10" key="1">
    <citation type="submission" date="2017-07" db="EMBL/GenBank/DDBJ databases">
        <title>Genome Sequence of Antarctobacter heliothermus Strain SMS3 Isolated from a culture of the Diatom Skeletonema marinoi.</title>
        <authorList>
            <person name="Topel M."/>
            <person name="Pinder M.I.M."/>
            <person name="Johansson O.N."/>
            <person name="Kourtchenko O."/>
            <person name="Godhe A."/>
            <person name="Clarke A.K."/>
        </authorList>
    </citation>
    <scope>NUCLEOTIDE SEQUENCE [LARGE SCALE GENOMIC DNA]</scope>
    <source>
        <strain evidence="9 10">SMS3</strain>
        <plasmid evidence="10">Plasmid psms3-2</plasmid>
    </source>
</reference>
<geneLocation type="plasmid" evidence="10">
    <name>psms3-2</name>
</geneLocation>
<dbReference type="PANTHER" id="PTHR33362">
    <property type="entry name" value="SIALIC ACID TRAP TRANSPORTER PERMEASE PROTEIN SIAT-RELATED"/>
    <property type="match status" value="1"/>
</dbReference>
<dbReference type="NCBIfam" id="TIGR00786">
    <property type="entry name" value="dctM"/>
    <property type="match status" value="1"/>
</dbReference>
<dbReference type="RefSeq" id="WP_094037687.1">
    <property type="nucleotide sequence ID" value="NZ_CP022542.1"/>
</dbReference>
<proteinExistence type="inferred from homology"/>
<dbReference type="GO" id="GO:0022857">
    <property type="term" value="F:transmembrane transporter activity"/>
    <property type="evidence" value="ECO:0007669"/>
    <property type="project" value="UniProtKB-UniRule"/>
</dbReference>
<feature type="domain" description="TRAP C4-dicarboxylate transport system permease DctM subunit" evidence="8">
    <location>
        <begin position="7"/>
        <end position="416"/>
    </location>
</feature>
<dbReference type="InterPro" id="IPR004681">
    <property type="entry name" value="TRAP_DctM"/>
</dbReference>
<dbReference type="EMBL" id="CP022542">
    <property type="protein sequence ID" value="ASP23624.1"/>
    <property type="molecule type" value="Genomic_DNA"/>
</dbReference>
<accession>A0A222EBP8</accession>
<keyword evidence="9" id="KW-0614">Plasmid</keyword>
<evidence type="ECO:0000313" key="9">
    <source>
        <dbReference type="EMBL" id="ASP23624.1"/>
    </source>
</evidence>
<evidence type="ECO:0000256" key="4">
    <source>
        <dbReference type="ARBA" id="ARBA00022692"/>
    </source>
</evidence>
<evidence type="ECO:0000256" key="5">
    <source>
        <dbReference type="ARBA" id="ARBA00022989"/>
    </source>
</evidence>
<feature type="transmembrane region" description="Helical" evidence="7">
    <location>
        <begin position="243"/>
        <end position="260"/>
    </location>
</feature>
<keyword evidence="3 7" id="KW-0997">Cell inner membrane</keyword>
<evidence type="ECO:0000256" key="7">
    <source>
        <dbReference type="RuleBase" id="RU369079"/>
    </source>
</evidence>
<feature type="transmembrane region" description="Helical" evidence="7">
    <location>
        <begin position="134"/>
        <end position="159"/>
    </location>
</feature>
<comment type="subcellular location">
    <subcellularLocation>
        <location evidence="1 7">Cell inner membrane</location>
        <topology evidence="1 7">Multi-pass membrane protein</topology>
    </subcellularLocation>
</comment>